<sequence>MSFHSQILTEIPPILDSSERESLSVDDSDPKSSTILYEALLEKYDQHPYFLVRLAKLRTRLRSDTVALSLYEQVGVSFAIPDSIHLQTDART</sequence>
<reference evidence="2 3" key="1">
    <citation type="submission" date="2024-01" db="EMBL/GenBank/DDBJ databases">
        <title>A draft genome for the cacao thread blight pathogen Marasmiellus scandens.</title>
        <authorList>
            <person name="Baruah I.K."/>
            <person name="Leung J."/>
            <person name="Bukari Y."/>
            <person name="Amoako-Attah I."/>
            <person name="Meinhardt L.W."/>
            <person name="Bailey B.A."/>
            <person name="Cohen S.P."/>
        </authorList>
    </citation>
    <scope>NUCLEOTIDE SEQUENCE [LARGE SCALE GENOMIC DNA]</scope>
    <source>
        <strain evidence="2 3">GH-19</strain>
    </source>
</reference>
<feature type="region of interest" description="Disordered" evidence="1">
    <location>
        <begin position="1"/>
        <end position="30"/>
    </location>
</feature>
<accession>A0ABR1JDN4</accession>
<keyword evidence="3" id="KW-1185">Reference proteome</keyword>
<protein>
    <submittedName>
        <fullName evidence="2">Uncharacterized protein</fullName>
    </submittedName>
</protein>
<dbReference type="Proteomes" id="UP001498398">
    <property type="component" value="Unassembled WGS sequence"/>
</dbReference>
<evidence type="ECO:0000313" key="3">
    <source>
        <dbReference type="Proteomes" id="UP001498398"/>
    </source>
</evidence>
<evidence type="ECO:0000256" key="1">
    <source>
        <dbReference type="SAM" id="MobiDB-lite"/>
    </source>
</evidence>
<dbReference type="EMBL" id="JBANRG010000026">
    <property type="protein sequence ID" value="KAK7453540.1"/>
    <property type="molecule type" value="Genomic_DNA"/>
</dbReference>
<proteinExistence type="predicted"/>
<evidence type="ECO:0000313" key="2">
    <source>
        <dbReference type="EMBL" id="KAK7453540.1"/>
    </source>
</evidence>
<name>A0ABR1JDN4_9AGAR</name>
<comment type="caution">
    <text evidence="2">The sequence shown here is derived from an EMBL/GenBank/DDBJ whole genome shotgun (WGS) entry which is preliminary data.</text>
</comment>
<gene>
    <name evidence="2" type="ORF">VKT23_011820</name>
</gene>
<organism evidence="2 3">
    <name type="scientific">Marasmiellus scandens</name>
    <dbReference type="NCBI Taxonomy" id="2682957"/>
    <lineage>
        <taxon>Eukaryota</taxon>
        <taxon>Fungi</taxon>
        <taxon>Dikarya</taxon>
        <taxon>Basidiomycota</taxon>
        <taxon>Agaricomycotina</taxon>
        <taxon>Agaricomycetes</taxon>
        <taxon>Agaricomycetidae</taxon>
        <taxon>Agaricales</taxon>
        <taxon>Marasmiineae</taxon>
        <taxon>Omphalotaceae</taxon>
        <taxon>Marasmiellus</taxon>
    </lineage>
</organism>